<evidence type="ECO:0000313" key="2">
    <source>
        <dbReference type="Proteomes" id="UP000604737"/>
    </source>
</evidence>
<keyword evidence="2" id="KW-1185">Reference proteome</keyword>
<reference evidence="2" key="1">
    <citation type="journal article" date="2019" name="Int. J. Syst. Evol. Microbiol.">
        <title>The Global Catalogue of Microorganisms (GCM) 10K type strain sequencing project: providing services to taxonomists for standard genome sequencing and annotation.</title>
        <authorList>
            <consortium name="The Broad Institute Genomics Platform"/>
            <consortium name="The Broad Institute Genome Sequencing Center for Infectious Disease"/>
            <person name="Wu L."/>
            <person name="Ma J."/>
        </authorList>
    </citation>
    <scope>NUCLEOTIDE SEQUENCE [LARGE SCALE GENOMIC DNA]</scope>
    <source>
        <strain evidence="2">KCTC 23701</strain>
    </source>
</reference>
<evidence type="ECO:0000313" key="1">
    <source>
        <dbReference type="EMBL" id="GHD67898.1"/>
    </source>
</evidence>
<dbReference type="RefSeq" id="WP_189461942.1">
    <property type="nucleotide sequence ID" value="NZ_BMYO01000009.1"/>
</dbReference>
<organism evidence="1 2">
    <name type="scientific">Jeongeupia chitinilytica</name>
    <dbReference type="NCBI Taxonomy" id="1041641"/>
    <lineage>
        <taxon>Bacteria</taxon>
        <taxon>Pseudomonadati</taxon>
        <taxon>Pseudomonadota</taxon>
        <taxon>Betaproteobacteria</taxon>
        <taxon>Neisseriales</taxon>
        <taxon>Chitinibacteraceae</taxon>
        <taxon>Jeongeupia</taxon>
    </lineage>
</organism>
<accession>A0ABQ3H6U6</accession>
<dbReference type="Gene3D" id="3.40.50.1820">
    <property type="entry name" value="alpha/beta hydrolase"/>
    <property type="match status" value="1"/>
</dbReference>
<dbReference type="EMBL" id="BMYO01000009">
    <property type="protein sequence ID" value="GHD67898.1"/>
    <property type="molecule type" value="Genomic_DNA"/>
</dbReference>
<comment type="caution">
    <text evidence="1">The sequence shown here is derived from an EMBL/GenBank/DDBJ whole genome shotgun (WGS) entry which is preliminary data.</text>
</comment>
<keyword evidence="1" id="KW-0378">Hydrolase</keyword>
<dbReference type="Pfam" id="PF06821">
    <property type="entry name" value="Ser_hydrolase"/>
    <property type="match status" value="1"/>
</dbReference>
<dbReference type="InterPro" id="IPR010662">
    <property type="entry name" value="RBBP9/YdeN"/>
</dbReference>
<dbReference type="SUPFAM" id="SSF53474">
    <property type="entry name" value="alpha/beta-Hydrolases"/>
    <property type="match status" value="1"/>
</dbReference>
<gene>
    <name evidence="1" type="ORF">GCM10007350_32260</name>
</gene>
<dbReference type="Proteomes" id="UP000604737">
    <property type="component" value="Unassembled WGS sequence"/>
</dbReference>
<dbReference type="GO" id="GO:0016787">
    <property type="term" value="F:hydrolase activity"/>
    <property type="evidence" value="ECO:0007669"/>
    <property type="project" value="UniProtKB-KW"/>
</dbReference>
<protein>
    <submittedName>
        <fullName evidence="1">Alpha/beta hydrolase</fullName>
    </submittedName>
</protein>
<dbReference type="InterPro" id="IPR029058">
    <property type="entry name" value="AB_hydrolase_fold"/>
</dbReference>
<name>A0ABQ3H6U6_9NEIS</name>
<sequence length="196" mass="20963">MDPIESWLAAGNSIVVVPGWRDSGPTHWQSRWCARFPGFARVVQHDWHVPSARDWVAGLERTVAQAPGQVIIVAHSLGCVTLGHWAVLSQHASRVVSAMLVAPADVAREDAPASFATFLPLPATRLPFASAVIASDNDPVCSSGRSMTLARDWGSRCVVLSGLGHINADSDLDDWPLGLKLLSQLVPPAVPQRLAA</sequence>
<proteinExistence type="predicted"/>